<keyword evidence="1" id="KW-0732">Signal</keyword>
<proteinExistence type="predicted"/>
<feature type="signal peptide" evidence="1">
    <location>
        <begin position="1"/>
        <end position="20"/>
    </location>
</feature>
<evidence type="ECO:0000256" key="1">
    <source>
        <dbReference type="SAM" id="SignalP"/>
    </source>
</evidence>
<evidence type="ECO:0000313" key="2">
    <source>
        <dbReference type="Proteomes" id="UP000515154"/>
    </source>
</evidence>
<dbReference type="RefSeq" id="XP_029637482.2">
    <property type="nucleotide sequence ID" value="XM_029781622.2"/>
</dbReference>
<feature type="chain" id="PRO_5028984677" evidence="1">
    <location>
        <begin position="21"/>
        <end position="228"/>
    </location>
</feature>
<dbReference type="KEGG" id="osn:115212847"/>
<reference evidence="3" key="1">
    <citation type="submission" date="2025-08" db="UniProtKB">
        <authorList>
            <consortium name="RefSeq"/>
        </authorList>
    </citation>
    <scope>IDENTIFICATION</scope>
</reference>
<name>A0A6P7SGH3_9MOLL</name>
<protein>
    <submittedName>
        <fullName evidence="3">Uncharacterized protein LOC115212847</fullName>
    </submittedName>
</protein>
<evidence type="ECO:0000313" key="3">
    <source>
        <dbReference type="RefSeq" id="XP_029637482.2"/>
    </source>
</evidence>
<gene>
    <name evidence="3" type="primary">LOC115212847</name>
</gene>
<dbReference type="Proteomes" id="UP000515154">
    <property type="component" value="Linkage group LG6"/>
</dbReference>
<accession>A0A6P7SGH3</accession>
<keyword evidence="2" id="KW-1185">Reference proteome</keyword>
<organism evidence="2 3">
    <name type="scientific">Octopus sinensis</name>
    <name type="common">East Asian common octopus</name>
    <dbReference type="NCBI Taxonomy" id="2607531"/>
    <lineage>
        <taxon>Eukaryota</taxon>
        <taxon>Metazoa</taxon>
        <taxon>Spiralia</taxon>
        <taxon>Lophotrochozoa</taxon>
        <taxon>Mollusca</taxon>
        <taxon>Cephalopoda</taxon>
        <taxon>Coleoidea</taxon>
        <taxon>Octopodiformes</taxon>
        <taxon>Octopoda</taxon>
        <taxon>Incirrata</taxon>
        <taxon>Octopodidae</taxon>
        <taxon>Octopus</taxon>
    </lineage>
</organism>
<dbReference type="AlphaFoldDB" id="A0A6P7SGH3"/>
<sequence>MVCRFIAVVLLYSYALQIFASPIPSSATDELLTSAKESSIMTRVVVGNVLQYYCNHSVYPSCYNCSNFIREITKSIDSTFPELHLNETLDFTNYDDFQMALVNMTAVISQYNTSIQSQLNRELNYLCAPARKIGVPCHYPNACFQQTTRNDAVFYCHLRDANSRLKDLKLLLSQMVQSYALQDPAVDINLLVEPATPIIVTRWFSMVTLHHLQEQVSRMKNKLLLVKL</sequence>